<dbReference type="Proteomes" id="UP000271624">
    <property type="component" value="Unassembled WGS sequence"/>
</dbReference>
<dbReference type="EMBL" id="RSCL01000002">
    <property type="protein sequence ID" value="RUT09180.1"/>
    <property type="molecule type" value="Genomic_DNA"/>
</dbReference>
<reference evidence="1" key="2">
    <citation type="journal article" date="2019" name="Genome Biol. Evol.">
        <title>Day and night: Metabolic profiles and evolutionary relationships of six axenic non-marine cyanobacteria.</title>
        <authorList>
            <person name="Will S.E."/>
            <person name="Henke P."/>
            <person name="Boedeker C."/>
            <person name="Huang S."/>
            <person name="Brinkmann H."/>
            <person name="Rohde M."/>
            <person name="Jarek M."/>
            <person name="Friedl T."/>
            <person name="Seufert S."/>
            <person name="Schumacher M."/>
            <person name="Overmann J."/>
            <person name="Neumann-Schaal M."/>
            <person name="Petersen J."/>
        </authorList>
    </citation>
    <scope>NUCLEOTIDE SEQUENCE [LARGE SCALE GENOMIC DNA]</scope>
    <source>
        <strain evidence="1">PCC 7102</strain>
    </source>
</reference>
<dbReference type="InterPro" id="IPR050238">
    <property type="entry name" value="DNA_Rep/Repair_Clamp_Loader"/>
</dbReference>
<dbReference type="OrthoDB" id="9810148at2"/>
<reference evidence="1" key="1">
    <citation type="submission" date="2018-12" db="EMBL/GenBank/DDBJ databases">
        <authorList>
            <person name="Will S."/>
            <person name="Neumann-Schaal M."/>
            <person name="Henke P."/>
        </authorList>
    </citation>
    <scope>NUCLEOTIDE SEQUENCE</scope>
    <source>
        <strain evidence="1">PCC 7102</strain>
    </source>
</reference>
<dbReference type="SUPFAM" id="SSF52540">
    <property type="entry name" value="P-loop containing nucleoside triphosphate hydrolases"/>
    <property type="match status" value="1"/>
</dbReference>
<dbReference type="GO" id="GO:0008408">
    <property type="term" value="F:3'-5' exonuclease activity"/>
    <property type="evidence" value="ECO:0007669"/>
    <property type="project" value="InterPro"/>
</dbReference>
<sequence length="315" mass="35443">MTDFFAPLIGQQQAVELLKQAVAKNRIASAYLFAGADGVGRSLAARCFVELLFSHSINNISSDSTTKRLQQGNHPDVLWVQPTYQHQGQRYTPQEAAEKKIKRKAPPVIRLEQVREITTFLSRPPMLAPRSAVVIEQAETMAESAANALLKTLEEPGKATLILMAPNLDAILPTIVSRCQRIPFHRLDTAGMTEVLTLTGHQEILQHQAIINIAAGSPGKAIESYQQMQAINSDLLKSVTKAPANLRHCLELAKQIDKELETEAQLWLVDYLQQMYWQQRRQPNIIKLLEQTRKNLLCYAQPRLVWECTFLKMLG</sequence>
<gene>
    <name evidence="1" type="primary">dnaX</name>
    <name evidence="1" type="ORF">DSM106972_012330</name>
</gene>
<dbReference type="GO" id="GO:0006261">
    <property type="term" value="P:DNA-templated DNA replication"/>
    <property type="evidence" value="ECO:0007669"/>
    <property type="project" value="TreeGrafter"/>
</dbReference>
<evidence type="ECO:0000313" key="2">
    <source>
        <dbReference type="Proteomes" id="UP000271624"/>
    </source>
</evidence>
<name>A0A433VSS5_9CYAN</name>
<dbReference type="RefSeq" id="WP_127079852.1">
    <property type="nucleotide sequence ID" value="NZ_RSCL01000002.1"/>
</dbReference>
<dbReference type="Gene3D" id="3.40.50.300">
    <property type="entry name" value="P-loop containing nucleotide triphosphate hydrolases"/>
    <property type="match status" value="1"/>
</dbReference>
<dbReference type="NCBIfam" id="NF005638">
    <property type="entry name" value="PRK07399.1"/>
    <property type="match status" value="1"/>
</dbReference>
<accession>A0A433VSS5</accession>
<organism evidence="1 2">
    <name type="scientific">Dulcicalothrix desertica PCC 7102</name>
    <dbReference type="NCBI Taxonomy" id="232991"/>
    <lineage>
        <taxon>Bacteria</taxon>
        <taxon>Bacillati</taxon>
        <taxon>Cyanobacteriota</taxon>
        <taxon>Cyanophyceae</taxon>
        <taxon>Nostocales</taxon>
        <taxon>Calotrichaceae</taxon>
        <taxon>Dulcicalothrix</taxon>
    </lineage>
</organism>
<dbReference type="AlphaFoldDB" id="A0A433VSS5"/>
<dbReference type="PANTHER" id="PTHR11669:SF8">
    <property type="entry name" value="DNA POLYMERASE III SUBUNIT DELTA"/>
    <property type="match status" value="1"/>
</dbReference>
<dbReference type="InterPro" id="IPR027417">
    <property type="entry name" value="P-loop_NTPase"/>
</dbReference>
<evidence type="ECO:0000313" key="1">
    <source>
        <dbReference type="EMBL" id="RUT09180.1"/>
    </source>
</evidence>
<comment type="caution">
    <text evidence="1">The sequence shown here is derived from an EMBL/GenBank/DDBJ whole genome shotgun (WGS) entry which is preliminary data.</text>
</comment>
<protein>
    <submittedName>
        <fullName evidence="1">DNA polymerase III subunit delta</fullName>
    </submittedName>
</protein>
<keyword evidence="2" id="KW-1185">Reference proteome</keyword>
<dbReference type="InterPro" id="IPR004622">
    <property type="entry name" value="DNA_pol_HolB"/>
</dbReference>
<proteinExistence type="predicted"/>
<dbReference type="GO" id="GO:0003887">
    <property type="term" value="F:DNA-directed DNA polymerase activity"/>
    <property type="evidence" value="ECO:0007669"/>
    <property type="project" value="InterPro"/>
</dbReference>
<dbReference type="PANTHER" id="PTHR11669">
    <property type="entry name" value="REPLICATION FACTOR C / DNA POLYMERASE III GAMMA-TAU SUBUNIT"/>
    <property type="match status" value="1"/>
</dbReference>
<dbReference type="Pfam" id="PF13177">
    <property type="entry name" value="DNA_pol3_delta2"/>
    <property type="match status" value="1"/>
</dbReference>
<dbReference type="NCBIfam" id="TIGR00678">
    <property type="entry name" value="holB"/>
    <property type="match status" value="1"/>
</dbReference>